<dbReference type="Pfam" id="PF00586">
    <property type="entry name" value="AIRS"/>
    <property type="match status" value="1"/>
</dbReference>
<dbReference type="SUPFAM" id="SSF55326">
    <property type="entry name" value="PurM N-terminal domain-like"/>
    <property type="match status" value="1"/>
</dbReference>
<dbReference type="Pfam" id="PF02769">
    <property type="entry name" value="AIRS_C"/>
    <property type="match status" value="1"/>
</dbReference>
<comment type="caution">
    <text evidence="4">The sequence shown here is derived from an EMBL/GenBank/DDBJ whole genome shotgun (WGS) entry which is preliminary data.</text>
</comment>
<dbReference type="SUPFAM" id="SSF56042">
    <property type="entry name" value="PurM C-terminal domain-like"/>
    <property type="match status" value="1"/>
</dbReference>
<dbReference type="InterPro" id="IPR016188">
    <property type="entry name" value="PurM-like_N"/>
</dbReference>
<accession>A0A5C5WD92</accession>
<dbReference type="InterPro" id="IPR036676">
    <property type="entry name" value="PurM-like_C_sf"/>
</dbReference>
<dbReference type="PANTHER" id="PTHR30303:SF0">
    <property type="entry name" value="CARBAMOYL DEHYDRATASE HYPE"/>
    <property type="match status" value="1"/>
</dbReference>
<dbReference type="PANTHER" id="PTHR30303">
    <property type="entry name" value="HYDROGENASE ISOENZYMES FORMATION PROTEIN HYPE"/>
    <property type="match status" value="1"/>
</dbReference>
<evidence type="ECO:0000313" key="4">
    <source>
        <dbReference type="EMBL" id="TWT48055.1"/>
    </source>
</evidence>
<dbReference type="InterPro" id="IPR011854">
    <property type="entry name" value="HypE"/>
</dbReference>
<dbReference type="EMBL" id="SJPI01000004">
    <property type="protein sequence ID" value="TWT48055.1"/>
    <property type="molecule type" value="Genomic_DNA"/>
</dbReference>
<dbReference type="PIRSF" id="PIRSF005644">
    <property type="entry name" value="Hdrgns_mtr_HypE"/>
    <property type="match status" value="1"/>
</dbReference>
<dbReference type="Proteomes" id="UP000316598">
    <property type="component" value="Unassembled WGS sequence"/>
</dbReference>
<evidence type="ECO:0000256" key="1">
    <source>
        <dbReference type="ARBA" id="ARBA00006243"/>
    </source>
</evidence>
<dbReference type="AlphaFoldDB" id="A0A5C5WD92"/>
<dbReference type="RefSeq" id="WP_146517469.1">
    <property type="nucleotide sequence ID" value="NZ_SJPI01000004.1"/>
</dbReference>
<dbReference type="CDD" id="cd02197">
    <property type="entry name" value="HypE"/>
    <property type="match status" value="1"/>
</dbReference>
<keyword evidence="5" id="KW-1185">Reference proteome</keyword>
<feature type="domain" description="PurM-like N-terminal" evidence="2">
    <location>
        <begin position="53"/>
        <end position="164"/>
    </location>
</feature>
<dbReference type="InterPro" id="IPR010918">
    <property type="entry name" value="PurM-like_C_dom"/>
</dbReference>
<dbReference type="OrthoDB" id="9801934at2"/>
<feature type="domain" description="PurM-like C-terminal" evidence="3">
    <location>
        <begin position="178"/>
        <end position="324"/>
    </location>
</feature>
<evidence type="ECO:0000259" key="3">
    <source>
        <dbReference type="Pfam" id="PF02769"/>
    </source>
</evidence>
<organism evidence="4 5">
    <name type="scientific">Rubripirellula amarantea</name>
    <dbReference type="NCBI Taxonomy" id="2527999"/>
    <lineage>
        <taxon>Bacteria</taxon>
        <taxon>Pseudomonadati</taxon>
        <taxon>Planctomycetota</taxon>
        <taxon>Planctomycetia</taxon>
        <taxon>Pirellulales</taxon>
        <taxon>Pirellulaceae</taxon>
        <taxon>Rubripirellula</taxon>
    </lineage>
</organism>
<comment type="similarity">
    <text evidence="1">Belongs to the HypE family.</text>
</comment>
<protein>
    <submittedName>
        <fullName evidence="4">Hydrogenase isoenzymes formation protein HypE</fullName>
    </submittedName>
</protein>
<dbReference type="GO" id="GO:0051604">
    <property type="term" value="P:protein maturation"/>
    <property type="evidence" value="ECO:0007669"/>
    <property type="project" value="TreeGrafter"/>
</dbReference>
<gene>
    <name evidence="4" type="primary">hypE</name>
    <name evidence="4" type="ORF">Pla22_50550</name>
</gene>
<evidence type="ECO:0000313" key="5">
    <source>
        <dbReference type="Proteomes" id="UP000316598"/>
    </source>
</evidence>
<reference evidence="4 5" key="1">
    <citation type="submission" date="2019-02" db="EMBL/GenBank/DDBJ databases">
        <title>Deep-cultivation of Planctomycetes and their phenomic and genomic characterization uncovers novel biology.</title>
        <authorList>
            <person name="Wiegand S."/>
            <person name="Jogler M."/>
            <person name="Boedeker C."/>
            <person name="Pinto D."/>
            <person name="Vollmers J."/>
            <person name="Rivas-Marin E."/>
            <person name="Kohn T."/>
            <person name="Peeters S.H."/>
            <person name="Heuer A."/>
            <person name="Rast P."/>
            <person name="Oberbeckmann S."/>
            <person name="Bunk B."/>
            <person name="Jeske O."/>
            <person name="Meyerdierks A."/>
            <person name="Storesund J.E."/>
            <person name="Kallscheuer N."/>
            <person name="Luecker S."/>
            <person name="Lage O.M."/>
            <person name="Pohl T."/>
            <person name="Merkel B.J."/>
            <person name="Hornburger P."/>
            <person name="Mueller R.-W."/>
            <person name="Bruemmer F."/>
            <person name="Labrenz M."/>
            <person name="Spormann A.M."/>
            <person name="Op Den Camp H."/>
            <person name="Overmann J."/>
            <person name="Amann R."/>
            <person name="Jetten M.S.M."/>
            <person name="Mascher T."/>
            <person name="Medema M.H."/>
            <person name="Devos D.P."/>
            <person name="Kaster A.-K."/>
            <person name="Ovreas L."/>
            <person name="Rohde M."/>
            <person name="Galperin M.Y."/>
            <person name="Jogler C."/>
        </authorList>
    </citation>
    <scope>NUCLEOTIDE SEQUENCE [LARGE SCALE GENOMIC DNA]</scope>
    <source>
        <strain evidence="4 5">Pla22</strain>
    </source>
</reference>
<proteinExistence type="inferred from homology"/>
<sequence length="352" mass="37069">MNQTSWELHCPVAVNNDSPRVMLAHGEGGRMMRKLIRETIVDILSSESLAEMDDAARLPAIDGPLAMTTDSFVVSPLFFPGGDIGSLCVYGTVNDLAVSGAKPLYLTLSLILEEGLPIAVLQEVLQSVARAANQTGIKIVAGDTKVVPRGAADGLFINTTGIGELVDPVPPGPQALCEGDELIVTGPVGRHGIAVLCAREELALQPAPTSDCGSLVAATMQLRHRLGTRLRTMRDATRGGVGAVLHEWSESSGLTLAVNEKDIPVSPDVRGASELLGLDPIHIANEGTMLIAVESGASEDALEALRSLPETQYSAKIGTAITRQATPVTITRMFGRPQPLDQPQGAPQPRIC</sequence>
<evidence type="ECO:0000259" key="2">
    <source>
        <dbReference type="Pfam" id="PF00586"/>
    </source>
</evidence>
<name>A0A5C5WD92_9BACT</name>
<dbReference type="NCBIfam" id="TIGR02124">
    <property type="entry name" value="hypE"/>
    <property type="match status" value="1"/>
</dbReference>
<dbReference type="Gene3D" id="3.30.1330.10">
    <property type="entry name" value="PurM-like, N-terminal domain"/>
    <property type="match status" value="1"/>
</dbReference>
<dbReference type="InterPro" id="IPR036921">
    <property type="entry name" value="PurM-like_N_sf"/>
</dbReference>
<dbReference type="Gene3D" id="3.90.650.10">
    <property type="entry name" value="PurM-like C-terminal domain"/>
    <property type="match status" value="1"/>
</dbReference>